<dbReference type="PROSITE" id="PS50206">
    <property type="entry name" value="RHODANESE_3"/>
    <property type="match status" value="2"/>
</dbReference>
<evidence type="ECO:0000259" key="3">
    <source>
        <dbReference type="PROSITE" id="PS50206"/>
    </source>
</evidence>
<dbReference type="InterPro" id="IPR036873">
    <property type="entry name" value="Rhodanese-like_dom_sf"/>
</dbReference>
<dbReference type="PROSITE" id="PS51257">
    <property type="entry name" value="PROKAR_LIPOPROTEIN"/>
    <property type="match status" value="1"/>
</dbReference>
<dbReference type="Gene3D" id="3.40.250.10">
    <property type="entry name" value="Rhodanese-like domain"/>
    <property type="match status" value="2"/>
</dbReference>
<organism evidence="4 5">
    <name type="scientific">Metaclostridioides mangenotii</name>
    <dbReference type="NCBI Taxonomy" id="1540"/>
    <lineage>
        <taxon>Bacteria</taxon>
        <taxon>Bacillati</taxon>
        <taxon>Bacillota</taxon>
        <taxon>Clostridia</taxon>
        <taxon>Peptostreptococcales</taxon>
        <taxon>Peptostreptococcaceae</taxon>
        <taxon>Metaclostridioides</taxon>
    </lineage>
</organism>
<dbReference type="EMBL" id="JAGGJX010000004">
    <property type="protein sequence ID" value="MBP1855783.1"/>
    <property type="molecule type" value="Genomic_DNA"/>
</dbReference>
<name>A0ABS4ECW3_9FIRM</name>
<dbReference type="SUPFAM" id="SSF52821">
    <property type="entry name" value="Rhodanese/Cell cycle control phosphatase"/>
    <property type="match status" value="2"/>
</dbReference>
<protein>
    <submittedName>
        <fullName evidence="4">Rhodanese-related sulfurtransferase</fullName>
    </submittedName>
</protein>
<feature type="chain" id="PRO_5045520892" evidence="2">
    <location>
        <begin position="25"/>
        <end position="251"/>
    </location>
</feature>
<dbReference type="PANTHER" id="PTHR43031">
    <property type="entry name" value="FAD-DEPENDENT OXIDOREDUCTASE"/>
    <property type="match status" value="1"/>
</dbReference>
<accession>A0ABS4ECW3</accession>
<proteinExistence type="predicted"/>
<dbReference type="Proteomes" id="UP000767291">
    <property type="component" value="Unassembled WGS sequence"/>
</dbReference>
<evidence type="ECO:0000313" key="5">
    <source>
        <dbReference type="Proteomes" id="UP000767291"/>
    </source>
</evidence>
<dbReference type="InterPro" id="IPR001763">
    <property type="entry name" value="Rhodanese-like_dom"/>
</dbReference>
<dbReference type="PANTHER" id="PTHR43031:SF1">
    <property type="entry name" value="PYRIDINE NUCLEOTIDE-DISULPHIDE OXIDOREDUCTASE"/>
    <property type="match status" value="1"/>
</dbReference>
<feature type="region of interest" description="Disordered" evidence="1">
    <location>
        <begin position="29"/>
        <end position="48"/>
    </location>
</feature>
<feature type="domain" description="Rhodanese" evidence="3">
    <location>
        <begin position="166"/>
        <end position="251"/>
    </location>
</feature>
<reference evidence="4 5" key="1">
    <citation type="submission" date="2021-03" db="EMBL/GenBank/DDBJ databases">
        <title>Genomic Encyclopedia of Type Strains, Phase IV (KMG-IV): sequencing the most valuable type-strain genomes for metagenomic binning, comparative biology and taxonomic classification.</title>
        <authorList>
            <person name="Goeker M."/>
        </authorList>
    </citation>
    <scope>NUCLEOTIDE SEQUENCE [LARGE SCALE GENOMIC DNA]</scope>
    <source>
        <strain evidence="4 5">DSM 1289</strain>
    </source>
</reference>
<keyword evidence="2" id="KW-0732">Signal</keyword>
<dbReference type="SMART" id="SM00450">
    <property type="entry name" value="RHOD"/>
    <property type="match status" value="2"/>
</dbReference>
<dbReference type="RefSeq" id="WP_209457179.1">
    <property type="nucleotide sequence ID" value="NZ_BAAACS010000004.1"/>
</dbReference>
<feature type="signal peptide" evidence="2">
    <location>
        <begin position="1"/>
        <end position="24"/>
    </location>
</feature>
<keyword evidence="5" id="KW-1185">Reference proteome</keyword>
<dbReference type="InterPro" id="IPR050229">
    <property type="entry name" value="GlpE_sulfurtransferase"/>
</dbReference>
<dbReference type="Pfam" id="PF00581">
    <property type="entry name" value="Rhodanese"/>
    <property type="match status" value="2"/>
</dbReference>
<evidence type="ECO:0000256" key="2">
    <source>
        <dbReference type="SAM" id="SignalP"/>
    </source>
</evidence>
<comment type="caution">
    <text evidence="4">The sequence shown here is derived from an EMBL/GenBank/DDBJ whole genome shotgun (WGS) entry which is preliminary data.</text>
</comment>
<sequence>MKISKKFRVLVLGMIMALTFGSLVGCSPKDDKQASEPAKQEEKNDESKVAYEDIDGEKALKLMEKEKDGIVIDVRDDKDYSSGHIANAINIYVDDIEGKLSDIDGYKDKTVILYCNSGKKSAEAADILVNNGFTKVYNAQGVKDYKYDLVKYNDITGAELEKAIADNKDAVLIDVRKADEFAKGHIEKAENIPLEDIESKLDTLDKDKDIYLYCRTGNRSGQTAKILSDKGFTKVTNSIDGVDEYEFKLVK</sequence>
<gene>
    <name evidence="4" type="ORF">J2Z43_002181</name>
</gene>
<dbReference type="CDD" id="cd00158">
    <property type="entry name" value="RHOD"/>
    <property type="match status" value="2"/>
</dbReference>
<evidence type="ECO:0000313" key="4">
    <source>
        <dbReference type="EMBL" id="MBP1855783.1"/>
    </source>
</evidence>
<evidence type="ECO:0000256" key="1">
    <source>
        <dbReference type="SAM" id="MobiDB-lite"/>
    </source>
</evidence>
<feature type="domain" description="Rhodanese" evidence="3">
    <location>
        <begin position="65"/>
        <end position="151"/>
    </location>
</feature>